<feature type="compositionally biased region" description="Polar residues" evidence="1">
    <location>
        <begin position="534"/>
        <end position="545"/>
    </location>
</feature>
<evidence type="ECO:0000313" key="3">
    <source>
        <dbReference type="Proteomes" id="UP000772434"/>
    </source>
</evidence>
<feature type="region of interest" description="Disordered" evidence="1">
    <location>
        <begin position="260"/>
        <end position="287"/>
    </location>
</feature>
<feature type="compositionally biased region" description="Low complexity" evidence="1">
    <location>
        <begin position="193"/>
        <end position="207"/>
    </location>
</feature>
<feature type="compositionally biased region" description="Basic residues" evidence="1">
    <location>
        <begin position="707"/>
        <end position="721"/>
    </location>
</feature>
<dbReference type="CDD" id="cd04508">
    <property type="entry name" value="Tudor_SF"/>
    <property type="match status" value="1"/>
</dbReference>
<dbReference type="Proteomes" id="UP000772434">
    <property type="component" value="Unassembled WGS sequence"/>
</dbReference>
<keyword evidence="3" id="KW-1185">Reference proteome</keyword>
<comment type="caution">
    <text evidence="2">The sequence shown here is derived from an EMBL/GenBank/DDBJ whole genome shotgun (WGS) entry which is preliminary data.</text>
</comment>
<organism evidence="2 3">
    <name type="scientific">Rhodocollybia butyracea</name>
    <dbReference type="NCBI Taxonomy" id="206335"/>
    <lineage>
        <taxon>Eukaryota</taxon>
        <taxon>Fungi</taxon>
        <taxon>Dikarya</taxon>
        <taxon>Basidiomycota</taxon>
        <taxon>Agaricomycotina</taxon>
        <taxon>Agaricomycetes</taxon>
        <taxon>Agaricomycetidae</taxon>
        <taxon>Agaricales</taxon>
        <taxon>Marasmiineae</taxon>
        <taxon>Omphalotaceae</taxon>
        <taxon>Rhodocollybia</taxon>
    </lineage>
</organism>
<dbReference type="OrthoDB" id="2505887at2759"/>
<feature type="region of interest" description="Disordered" evidence="1">
    <location>
        <begin position="1"/>
        <end position="77"/>
    </location>
</feature>
<feature type="region of interest" description="Disordered" evidence="1">
    <location>
        <begin position="534"/>
        <end position="592"/>
    </location>
</feature>
<evidence type="ECO:0000256" key="1">
    <source>
        <dbReference type="SAM" id="MobiDB-lite"/>
    </source>
</evidence>
<reference evidence="2" key="1">
    <citation type="submission" date="2020-11" db="EMBL/GenBank/DDBJ databases">
        <authorList>
            <consortium name="DOE Joint Genome Institute"/>
            <person name="Ahrendt S."/>
            <person name="Riley R."/>
            <person name="Andreopoulos W."/>
            <person name="Labutti K."/>
            <person name="Pangilinan J."/>
            <person name="Ruiz-Duenas F.J."/>
            <person name="Barrasa J.M."/>
            <person name="Sanchez-Garcia M."/>
            <person name="Camarero S."/>
            <person name="Miyauchi S."/>
            <person name="Serrano A."/>
            <person name="Linde D."/>
            <person name="Babiker R."/>
            <person name="Drula E."/>
            <person name="Ayuso-Fernandez I."/>
            <person name="Pacheco R."/>
            <person name="Padilla G."/>
            <person name="Ferreira P."/>
            <person name="Barriuso J."/>
            <person name="Kellner H."/>
            <person name="Castanera R."/>
            <person name="Alfaro M."/>
            <person name="Ramirez L."/>
            <person name="Pisabarro A.G."/>
            <person name="Kuo A."/>
            <person name="Tritt A."/>
            <person name="Lipzen A."/>
            <person name="He G."/>
            <person name="Yan M."/>
            <person name="Ng V."/>
            <person name="Cullen D."/>
            <person name="Martin F."/>
            <person name="Rosso M.-N."/>
            <person name="Henrissat B."/>
            <person name="Hibbett D."/>
            <person name="Martinez A.T."/>
            <person name="Grigoriev I.V."/>
        </authorList>
    </citation>
    <scope>NUCLEOTIDE SEQUENCE</scope>
    <source>
        <strain evidence="2">AH 40177</strain>
    </source>
</reference>
<accession>A0A9P5UDI2</accession>
<name>A0A9P5UDI2_9AGAR</name>
<feature type="compositionally biased region" description="Low complexity" evidence="1">
    <location>
        <begin position="582"/>
        <end position="592"/>
    </location>
</feature>
<sequence>MKRKVSGSSQHNTSPSTPKKNASTEMLFGETGLTKGSSPVKYGSRTKTAKTHSSSPRNPDSIRIQVPDASPQSPTRKRHFLEDSDIELSPLTPLTPKAGFSRIAGSKSTEGWRIEDLGEFVWVRVDEQGHVFDMEAANEGEFRWWPARSIETDRNQIIVCPYGTLGSVSTIRIQNPSVHNILSLTDSLGRPRFNTSSSDTSTSFSNSPKKKLKRSLPTIEANWQDAVCEILRAKEEEEDDGLPPIEFALSAASRFASASAAQSTATSPKRSKGKGKAKSQIQAKSYSDEEVIEVDELESDWDAPEPDELLDIPGELVLARDKADRNVAHWPAKVLAYLPPPKPKGKSRHKEPKYRVLFLDDTQKEVAREWFYASHEPEFGTCQVGKFDSQYADNPPDADEDVSDSTQTATSPSPVPVPSLSYAFGDLSIRAQLGYIKPVLIAILNESYPPAKGRHDSFMKGGKARAGLGASAGMRGTIPPQDIDRLQKYLCDWCLRHEIGASGDSEEMLDVLTDVERHSLEHIANAASTSKLTISGSITPSTTKPNAKENIDPDEEDAGRFVSSKELTSDLRASPVPTEGALTPPSTLPPSSSVISLLSDDDEIEISAPEPIPLKRQQGCPAYEKLTGVEKITYCLNILLPEAVLQLLLWRNGLRTSIELLSVSEESELHGTAEKLAEETDWVFDVMRLRDTKVRQMQRKQAAASASRHRSRASSRPRRYH</sequence>
<feature type="region of interest" description="Disordered" evidence="1">
    <location>
        <begin position="192"/>
        <end position="211"/>
    </location>
</feature>
<dbReference type="EMBL" id="JADNRY010000010">
    <property type="protein sequence ID" value="KAF9075199.1"/>
    <property type="molecule type" value="Genomic_DNA"/>
</dbReference>
<protein>
    <submittedName>
        <fullName evidence="2">Uncharacterized protein</fullName>
    </submittedName>
</protein>
<proteinExistence type="predicted"/>
<gene>
    <name evidence="2" type="ORF">BDP27DRAFT_1315668</name>
</gene>
<feature type="region of interest" description="Disordered" evidence="1">
    <location>
        <begin position="697"/>
        <end position="721"/>
    </location>
</feature>
<feature type="compositionally biased region" description="Polar residues" evidence="1">
    <location>
        <begin position="1"/>
        <end position="24"/>
    </location>
</feature>
<feature type="region of interest" description="Disordered" evidence="1">
    <location>
        <begin position="386"/>
        <end position="415"/>
    </location>
</feature>
<evidence type="ECO:0000313" key="2">
    <source>
        <dbReference type="EMBL" id="KAF9075199.1"/>
    </source>
</evidence>
<dbReference type="AlphaFoldDB" id="A0A9P5UDI2"/>